<organism evidence="3 4">
    <name type="scientific">Podospora australis</name>
    <dbReference type="NCBI Taxonomy" id="1536484"/>
    <lineage>
        <taxon>Eukaryota</taxon>
        <taxon>Fungi</taxon>
        <taxon>Dikarya</taxon>
        <taxon>Ascomycota</taxon>
        <taxon>Pezizomycotina</taxon>
        <taxon>Sordariomycetes</taxon>
        <taxon>Sordariomycetidae</taxon>
        <taxon>Sordariales</taxon>
        <taxon>Podosporaceae</taxon>
        <taxon>Podospora</taxon>
    </lineage>
</organism>
<evidence type="ECO:0000259" key="2">
    <source>
        <dbReference type="Pfam" id="PF24855"/>
    </source>
</evidence>
<feature type="compositionally biased region" description="Low complexity" evidence="1">
    <location>
        <begin position="102"/>
        <end position="115"/>
    </location>
</feature>
<dbReference type="Proteomes" id="UP001302126">
    <property type="component" value="Unassembled WGS sequence"/>
</dbReference>
<name>A0AAN7AI61_9PEZI</name>
<feature type="domain" description="DUF7729" evidence="2">
    <location>
        <begin position="139"/>
        <end position="349"/>
    </location>
</feature>
<feature type="region of interest" description="Disordered" evidence="1">
    <location>
        <begin position="87"/>
        <end position="115"/>
    </location>
</feature>
<dbReference type="EMBL" id="MU864374">
    <property type="protein sequence ID" value="KAK4189531.1"/>
    <property type="molecule type" value="Genomic_DNA"/>
</dbReference>
<dbReference type="PANTHER" id="PTHR39460:SF1">
    <property type="entry name" value="C6 TRANSCRIPTION FACTOR"/>
    <property type="match status" value="1"/>
</dbReference>
<protein>
    <recommendedName>
        <fullName evidence="2">DUF7729 domain-containing protein</fullName>
    </recommendedName>
</protein>
<evidence type="ECO:0000313" key="4">
    <source>
        <dbReference type="Proteomes" id="UP001302126"/>
    </source>
</evidence>
<evidence type="ECO:0000256" key="1">
    <source>
        <dbReference type="SAM" id="MobiDB-lite"/>
    </source>
</evidence>
<feature type="region of interest" description="Disordered" evidence="1">
    <location>
        <begin position="1"/>
        <end position="29"/>
    </location>
</feature>
<accession>A0AAN7AI61</accession>
<sequence>MASFSAAPPPLFPAADRRPSSGPISTPRPRTTSWATILTLFALFVCHALAATADASLPVETLIIDTRSPYRRDNGWVMLSPEDAKEWRRWQKRQNDEDEKTTTTTTKPSSTPSATRSVTTTFSIVVSKSTSTSVAASALPTPLDSMSNDFTPGSGGETSNCPRFINNFRNSEDFKSCYPLSLLLENSRSFFESQKSLVALTRVLDATCNANATKCTTYFSSLARELIAPENCGVDYDRGQTTIKTVYQAMMAYAPIYSVGCLRDAETSAYCYANAATNRTSPGSNYMYFLPLNSSLPGSSTPACSYCNQQTMNMYQAATADRRQSIANTYTSAAKQINLVCGPNWVNETLAAEVVRSGGVRGVTTSTVLATAVSVVVAFSLLI</sequence>
<comment type="caution">
    <text evidence="3">The sequence shown here is derived from an EMBL/GenBank/DDBJ whole genome shotgun (WGS) entry which is preliminary data.</text>
</comment>
<keyword evidence="4" id="KW-1185">Reference proteome</keyword>
<evidence type="ECO:0000313" key="3">
    <source>
        <dbReference type="EMBL" id="KAK4189531.1"/>
    </source>
</evidence>
<proteinExistence type="predicted"/>
<gene>
    <name evidence="3" type="ORF">QBC35DRAFT_380104</name>
</gene>
<dbReference type="Pfam" id="PF24855">
    <property type="entry name" value="DUF7729"/>
    <property type="match status" value="1"/>
</dbReference>
<dbReference type="InterPro" id="IPR056146">
    <property type="entry name" value="DUF7729"/>
</dbReference>
<reference evidence="3" key="1">
    <citation type="journal article" date="2023" name="Mol. Phylogenet. Evol.">
        <title>Genome-scale phylogeny and comparative genomics of the fungal order Sordariales.</title>
        <authorList>
            <person name="Hensen N."/>
            <person name="Bonometti L."/>
            <person name="Westerberg I."/>
            <person name="Brannstrom I.O."/>
            <person name="Guillou S."/>
            <person name="Cros-Aarteil S."/>
            <person name="Calhoun S."/>
            <person name="Haridas S."/>
            <person name="Kuo A."/>
            <person name="Mondo S."/>
            <person name="Pangilinan J."/>
            <person name="Riley R."/>
            <person name="LaButti K."/>
            <person name="Andreopoulos B."/>
            <person name="Lipzen A."/>
            <person name="Chen C."/>
            <person name="Yan M."/>
            <person name="Daum C."/>
            <person name="Ng V."/>
            <person name="Clum A."/>
            <person name="Steindorff A."/>
            <person name="Ohm R.A."/>
            <person name="Martin F."/>
            <person name="Silar P."/>
            <person name="Natvig D.O."/>
            <person name="Lalanne C."/>
            <person name="Gautier V."/>
            <person name="Ament-Velasquez S.L."/>
            <person name="Kruys A."/>
            <person name="Hutchinson M.I."/>
            <person name="Powell A.J."/>
            <person name="Barry K."/>
            <person name="Miller A.N."/>
            <person name="Grigoriev I.V."/>
            <person name="Debuchy R."/>
            <person name="Gladieux P."/>
            <person name="Hiltunen Thoren M."/>
            <person name="Johannesson H."/>
        </authorList>
    </citation>
    <scope>NUCLEOTIDE SEQUENCE</scope>
    <source>
        <strain evidence="3">PSN309</strain>
    </source>
</reference>
<dbReference type="PANTHER" id="PTHR39460">
    <property type="entry name" value="EXPRESSED PROTEIN"/>
    <property type="match status" value="1"/>
</dbReference>
<dbReference type="AlphaFoldDB" id="A0AAN7AI61"/>
<reference evidence="3" key="2">
    <citation type="submission" date="2023-05" db="EMBL/GenBank/DDBJ databases">
        <authorList>
            <consortium name="Lawrence Berkeley National Laboratory"/>
            <person name="Steindorff A."/>
            <person name="Hensen N."/>
            <person name="Bonometti L."/>
            <person name="Westerberg I."/>
            <person name="Brannstrom I.O."/>
            <person name="Guillou S."/>
            <person name="Cros-Aarteil S."/>
            <person name="Calhoun S."/>
            <person name="Haridas S."/>
            <person name="Kuo A."/>
            <person name="Mondo S."/>
            <person name="Pangilinan J."/>
            <person name="Riley R."/>
            <person name="Labutti K."/>
            <person name="Andreopoulos B."/>
            <person name="Lipzen A."/>
            <person name="Chen C."/>
            <person name="Yanf M."/>
            <person name="Daum C."/>
            <person name="Ng V."/>
            <person name="Clum A."/>
            <person name="Ohm R."/>
            <person name="Martin F."/>
            <person name="Silar P."/>
            <person name="Natvig D."/>
            <person name="Lalanne C."/>
            <person name="Gautier V."/>
            <person name="Ament-Velasquez S.L."/>
            <person name="Kruys A."/>
            <person name="Hutchinson M.I."/>
            <person name="Powell A.J."/>
            <person name="Barry K."/>
            <person name="Miller A.N."/>
            <person name="Grigoriev I.V."/>
            <person name="Debuchy R."/>
            <person name="Gladieux P."/>
            <person name="Thoren M.H."/>
            <person name="Johannesson H."/>
        </authorList>
    </citation>
    <scope>NUCLEOTIDE SEQUENCE</scope>
    <source>
        <strain evidence="3">PSN309</strain>
    </source>
</reference>